<evidence type="ECO:0000256" key="2">
    <source>
        <dbReference type="ARBA" id="ARBA00022801"/>
    </source>
</evidence>
<keyword evidence="6" id="KW-1185">Reference proteome</keyword>
<dbReference type="Pfam" id="PF00295">
    <property type="entry name" value="Glyco_hydro_28"/>
    <property type="match status" value="1"/>
</dbReference>
<evidence type="ECO:0000313" key="6">
    <source>
        <dbReference type="Proteomes" id="UP000592780"/>
    </source>
</evidence>
<dbReference type="InterPro" id="IPR051801">
    <property type="entry name" value="GH28_Enzymes"/>
</dbReference>
<dbReference type="EMBL" id="JACHDD010000046">
    <property type="protein sequence ID" value="MBB5429714.1"/>
    <property type="molecule type" value="Genomic_DNA"/>
</dbReference>
<name>A0A7W8VBC0_PARAM</name>
<evidence type="ECO:0000256" key="3">
    <source>
        <dbReference type="ARBA" id="ARBA00023295"/>
    </source>
</evidence>
<dbReference type="PROSITE" id="PS00502">
    <property type="entry name" value="POLYGALACTURONASE"/>
    <property type="match status" value="1"/>
</dbReference>
<dbReference type="EC" id="3.2.1.15" evidence="5"/>
<dbReference type="PANTHER" id="PTHR31339">
    <property type="entry name" value="PECTIN LYASE-RELATED"/>
    <property type="match status" value="1"/>
</dbReference>
<comment type="similarity">
    <text evidence="1 4">Belongs to the glycosyl hydrolase 28 family.</text>
</comment>
<dbReference type="SUPFAM" id="SSF51126">
    <property type="entry name" value="Pectin lyase-like"/>
    <property type="match status" value="1"/>
</dbReference>
<reference evidence="5 6" key="1">
    <citation type="submission" date="2020-08" db="EMBL/GenBank/DDBJ databases">
        <title>Genomic Encyclopedia of Type Strains, Phase IV (KMG-V): Genome sequencing to study the core and pangenomes of soil and plant-associated prokaryotes.</title>
        <authorList>
            <person name="Whitman W."/>
        </authorList>
    </citation>
    <scope>NUCLEOTIDE SEQUENCE [LARGE SCALE GENOMIC DNA]</scope>
    <source>
        <strain evidence="5 6">JPY158</strain>
    </source>
</reference>
<protein>
    <submittedName>
        <fullName evidence="5">Polygalacturonase</fullName>
        <ecNumber evidence="5">3.2.1.15</ecNumber>
    </submittedName>
</protein>
<dbReference type="GO" id="GO:0005975">
    <property type="term" value="P:carbohydrate metabolic process"/>
    <property type="evidence" value="ECO:0007669"/>
    <property type="project" value="InterPro"/>
</dbReference>
<dbReference type="AlphaFoldDB" id="A0A7W8VBC0"/>
<dbReference type="InterPro" id="IPR012334">
    <property type="entry name" value="Pectin_lyas_fold"/>
</dbReference>
<dbReference type="InterPro" id="IPR000743">
    <property type="entry name" value="Glyco_hydro_28"/>
</dbReference>
<gene>
    <name evidence="5" type="ORF">HDG40_007912</name>
</gene>
<evidence type="ECO:0000256" key="1">
    <source>
        <dbReference type="ARBA" id="ARBA00008834"/>
    </source>
</evidence>
<accession>A0A7W8VBC0</accession>
<dbReference type="Proteomes" id="UP000592780">
    <property type="component" value="Unassembled WGS sequence"/>
</dbReference>
<dbReference type="InterPro" id="IPR011050">
    <property type="entry name" value="Pectin_lyase_fold/virulence"/>
</dbReference>
<dbReference type="PANTHER" id="PTHR31339:SF9">
    <property type="entry name" value="PLASMIN AND FIBRONECTIN-BINDING PROTEIN A"/>
    <property type="match status" value="1"/>
</dbReference>
<proteinExistence type="inferred from homology"/>
<comment type="caution">
    <text evidence="5">The sequence shown here is derived from an EMBL/GenBank/DDBJ whole genome shotgun (WGS) entry which is preliminary data.</text>
</comment>
<sequence length="229" mass="24298">MKNTDGFDPAQSRNVLLAYSYIGTGDDHVAIKASASPGSKNLMFAHNHFYYGHGMSIGSETNAGISNVAIIDLTMDGGDSPNGNGLRIKSSSSRGGKVSDVSYSDVCMRNVAEPLVFDSYYSSSSGTLYPNFLQIAVHRFHYLGSKKYGGGRLTFSGYENQKQKNPLVISLDNVVFDDNQPALAESFATHYALGPGPVSFSDKIVTSTSRDVQVSGSPGQAAPVDCSGA</sequence>
<evidence type="ECO:0000256" key="4">
    <source>
        <dbReference type="RuleBase" id="RU361169"/>
    </source>
</evidence>
<keyword evidence="2 4" id="KW-0378">Hydrolase</keyword>
<keyword evidence="3 4" id="KW-0326">Glycosidase</keyword>
<organism evidence="5 6">
    <name type="scientific">Paraburkholderia atlantica</name>
    <dbReference type="NCBI Taxonomy" id="2654982"/>
    <lineage>
        <taxon>Bacteria</taxon>
        <taxon>Pseudomonadati</taxon>
        <taxon>Pseudomonadota</taxon>
        <taxon>Betaproteobacteria</taxon>
        <taxon>Burkholderiales</taxon>
        <taxon>Burkholderiaceae</taxon>
        <taxon>Paraburkholderia</taxon>
    </lineage>
</organism>
<evidence type="ECO:0000313" key="5">
    <source>
        <dbReference type="EMBL" id="MBB5429714.1"/>
    </source>
</evidence>
<dbReference type="Gene3D" id="2.160.20.10">
    <property type="entry name" value="Single-stranded right-handed beta-helix, Pectin lyase-like"/>
    <property type="match status" value="1"/>
</dbReference>
<dbReference type="GO" id="GO:0004650">
    <property type="term" value="F:polygalacturonase activity"/>
    <property type="evidence" value="ECO:0007669"/>
    <property type="project" value="UniProtKB-EC"/>
</dbReference>